<dbReference type="Proteomes" id="UP001295420">
    <property type="component" value="Unassembled WGS sequence"/>
</dbReference>
<dbReference type="EMBL" id="CAKMTQ010000006">
    <property type="protein sequence ID" value="CAH1523264.1"/>
    <property type="molecule type" value="Genomic_DNA"/>
</dbReference>
<evidence type="ECO:0000313" key="3">
    <source>
        <dbReference type="EMBL" id="CAH1523264.1"/>
    </source>
</evidence>
<reference evidence="3" key="1">
    <citation type="submission" date="2022-01" db="EMBL/GenBank/DDBJ databases">
        <authorList>
            <person name="Lagorce A."/>
        </authorList>
    </citation>
    <scope>NUCLEOTIDE SEQUENCE</scope>
    <source>
        <strain evidence="3">Th15_F1_D04</strain>
    </source>
</reference>
<name>A0AAU9Q376_9VIBR</name>
<proteinExistence type="inferred from homology"/>
<dbReference type="AlphaFoldDB" id="A0AAU9Q376"/>
<dbReference type="InterPro" id="IPR038673">
    <property type="entry name" value="OprB_sf"/>
</dbReference>
<dbReference type="InterPro" id="IPR007049">
    <property type="entry name" value="Carb-sel_porin_OprB"/>
</dbReference>
<dbReference type="Pfam" id="PF04966">
    <property type="entry name" value="OprB"/>
    <property type="match status" value="1"/>
</dbReference>
<accession>A0AAU9Q376</accession>
<evidence type="ECO:0000256" key="2">
    <source>
        <dbReference type="RuleBase" id="RU363072"/>
    </source>
</evidence>
<comment type="similarity">
    <text evidence="1 2">Belongs to the OprB family.</text>
</comment>
<dbReference type="GO" id="GO:0008643">
    <property type="term" value="P:carbohydrate transport"/>
    <property type="evidence" value="ECO:0007669"/>
    <property type="project" value="InterPro"/>
</dbReference>
<dbReference type="Gene3D" id="2.40.160.180">
    <property type="entry name" value="Carbohydrate-selective porin OprB"/>
    <property type="match status" value="1"/>
</dbReference>
<organism evidence="3 4">
    <name type="scientific">Vibrio owensii</name>
    <dbReference type="NCBI Taxonomy" id="696485"/>
    <lineage>
        <taxon>Bacteria</taxon>
        <taxon>Pseudomonadati</taxon>
        <taxon>Pseudomonadota</taxon>
        <taxon>Gammaproteobacteria</taxon>
        <taxon>Vibrionales</taxon>
        <taxon>Vibrionaceae</taxon>
        <taxon>Vibrio</taxon>
    </lineage>
</organism>
<evidence type="ECO:0000313" key="4">
    <source>
        <dbReference type="Proteomes" id="UP001295420"/>
    </source>
</evidence>
<comment type="caution">
    <text evidence="3">The sequence shown here is derived from an EMBL/GenBank/DDBJ whole genome shotgun (WGS) entry which is preliminary data.</text>
</comment>
<evidence type="ECO:0000256" key="1">
    <source>
        <dbReference type="ARBA" id="ARBA00008769"/>
    </source>
</evidence>
<dbReference type="GO" id="GO:0016020">
    <property type="term" value="C:membrane"/>
    <property type="evidence" value="ECO:0007669"/>
    <property type="project" value="InterPro"/>
</dbReference>
<sequence length="385" mass="42798">MTMKNLISNNSNNKGKKNKELNALQYSGLLALLMSSIPVDAAYVDGNLKINGDYFLFGLGSGAAMEDKDDYAVSGIGRVTANWTAFEDQSGNVGQVQLRVDHKHRLTNDVPLMYIFDNLGGYGIIQPAFSDIGLRLTNLYWRQEFNQQNTELMVGFLDSTDYVDTYALGNPYAGFSNLQFSTGVGTIPIPDESTLGFTLRHITSDNFYGLVSFSDALADSTEPFDGLSQIVRDNQYFKSLEIGWIGAKDAFYVQNIHMTLWHSDGKQEQETENYGVNVSATYLMGDWMPFVRAGVSHGDESLYESSFTFGTGYLGFEGNTLGMAVGWAKPNLPMEIDEIVNAEVYYRMQFGALSLTPNLQYVSDLAWNPSEENALIFGLRARLTF</sequence>
<gene>
    <name evidence="3" type="ORF">THF1D04_140029</name>
</gene>
<dbReference type="GO" id="GO:0015288">
    <property type="term" value="F:porin activity"/>
    <property type="evidence" value="ECO:0007669"/>
    <property type="project" value="InterPro"/>
</dbReference>
<protein>
    <submittedName>
        <fullName evidence="3">Porin</fullName>
    </submittedName>
</protein>